<evidence type="ECO:0000313" key="1">
    <source>
        <dbReference type="EMBL" id="CAA7030829.1"/>
    </source>
</evidence>
<accession>A0A6D2IW67</accession>
<name>A0A6D2IW67_9BRAS</name>
<evidence type="ECO:0000313" key="2">
    <source>
        <dbReference type="Proteomes" id="UP000467841"/>
    </source>
</evidence>
<gene>
    <name evidence="1" type="ORF">MERR_LOCUS18064</name>
</gene>
<sequence length="210" mass="23141">MNSPANEVVPHTSLPITMPVETTVMDDVVDDIVKDSADDIGNNLADDVVVPTCEGETNEVNEQDATDIPMEEILGQDRRSKKAFVRLRDYVVDTISGTAPSSSLVSTSPTPQPSSGTVYPIVNFVSCIRFSPNHRRFLMALTVSMEPRSFFEAMKDERWGKVVDVELDSLISLNTWRLEHLPPGKLSAVIGFSRLNISLTVPLNVIKRGL</sequence>
<keyword evidence="2" id="KW-1185">Reference proteome</keyword>
<reference evidence="1" key="1">
    <citation type="submission" date="2020-01" db="EMBL/GenBank/DDBJ databases">
        <authorList>
            <person name="Mishra B."/>
        </authorList>
    </citation>
    <scope>NUCLEOTIDE SEQUENCE [LARGE SCALE GENOMIC DNA]</scope>
</reference>
<protein>
    <submittedName>
        <fullName evidence="1">Uncharacterized protein</fullName>
    </submittedName>
</protein>
<dbReference type="AlphaFoldDB" id="A0A6D2IW67"/>
<proteinExistence type="predicted"/>
<organism evidence="1 2">
    <name type="scientific">Microthlaspi erraticum</name>
    <dbReference type="NCBI Taxonomy" id="1685480"/>
    <lineage>
        <taxon>Eukaryota</taxon>
        <taxon>Viridiplantae</taxon>
        <taxon>Streptophyta</taxon>
        <taxon>Embryophyta</taxon>
        <taxon>Tracheophyta</taxon>
        <taxon>Spermatophyta</taxon>
        <taxon>Magnoliopsida</taxon>
        <taxon>eudicotyledons</taxon>
        <taxon>Gunneridae</taxon>
        <taxon>Pentapetalae</taxon>
        <taxon>rosids</taxon>
        <taxon>malvids</taxon>
        <taxon>Brassicales</taxon>
        <taxon>Brassicaceae</taxon>
        <taxon>Coluteocarpeae</taxon>
        <taxon>Microthlaspi</taxon>
    </lineage>
</organism>
<dbReference type="OrthoDB" id="1274804at2759"/>
<dbReference type="EMBL" id="CACVBM020001098">
    <property type="protein sequence ID" value="CAA7030829.1"/>
    <property type="molecule type" value="Genomic_DNA"/>
</dbReference>
<comment type="caution">
    <text evidence="1">The sequence shown here is derived from an EMBL/GenBank/DDBJ whole genome shotgun (WGS) entry which is preliminary data.</text>
</comment>
<dbReference type="Proteomes" id="UP000467841">
    <property type="component" value="Unassembled WGS sequence"/>
</dbReference>